<dbReference type="InterPro" id="IPR029355">
    <property type="entry name" value="Pro-rich_19"/>
</dbReference>
<evidence type="ECO:0000256" key="2">
    <source>
        <dbReference type="ARBA" id="ARBA00023157"/>
    </source>
</evidence>
<name>A0A6A4TK33_SCOMX</name>
<evidence type="ECO:0000256" key="4">
    <source>
        <dbReference type="ARBA" id="ARBA00023319"/>
    </source>
</evidence>
<gene>
    <name evidence="8" type="ORF">F2P81_002094</name>
</gene>
<dbReference type="CDD" id="cd00096">
    <property type="entry name" value="Ig"/>
    <property type="match status" value="1"/>
</dbReference>
<feature type="domain" description="Ig-like" evidence="7">
    <location>
        <begin position="797"/>
        <end position="876"/>
    </location>
</feature>
<dbReference type="PROSITE" id="PS50835">
    <property type="entry name" value="IG_LIKE"/>
    <property type="match status" value="9"/>
</dbReference>
<dbReference type="PANTHER" id="PTHR44337:SF20">
    <property type="entry name" value="CARCINOEMBRYONIC ANTIGEN-RELATED CELL ADHESION MOLECULE 5-RELATED"/>
    <property type="match status" value="1"/>
</dbReference>
<dbReference type="Pfam" id="PF13927">
    <property type="entry name" value="Ig_3"/>
    <property type="match status" value="4"/>
</dbReference>
<feature type="domain" description="Ig-like" evidence="7">
    <location>
        <begin position="441"/>
        <end position="518"/>
    </location>
</feature>
<feature type="region of interest" description="Disordered" evidence="5">
    <location>
        <begin position="1301"/>
        <end position="1321"/>
    </location>
</feature>
<comment type="caution">
    <text evidence="8">The sequence shown here is derived from an EMBL/GenBank/DDBJ whole genome shotgun (WGS) entry which is preliminary data.</text>
</comment>
<keyword evidence="3" id="KW-0325">Glycoprotein</keyword>
<dbReference type="Proteomes" id="UP000438429">
    <property type="component" value="Unassembled WGS sequence"/>
</dbReference>
<feature type="compositionally biased region" description="Polar residues" evidence="5">
    <location>
        <begin position="1543"/>
        <end position="1557"/>
    </location>
</feature>
<feature type="region of interest" description="Disordered" evidence="5">
    <location>
        <begin position="1536"/>
        <end position="1557"/>
    </location>
</feature>
<feature type="domain" description="Ig-like" evidence="7">
    <location>
        <begin position="621"/>
        <end position="700"/>
    </location>
</feature>
<keyword evidence="1 6" id="KW-0732">Signal</keyword>
<reference evidence="8 9" key="1">
    <citation type="submission" date="2019-06" db="EMBL/GenBank/DDBJ databases">
        <title>Draft genomes of female and male turbot (Scophthalmus maximus).</title>
        <authorList>
            <person name="Xu H."/>
            <person name="Xu X.-W."/>
            <person name="Shao C."/>
            <person name="Chen S."/>
        </authorList>
    </citation>
    <scope>NUCLEOTIDE SEQUENCE [LARGE SCALE GENOMIC DNA]</scope>
    <source>
        <strain evidence="8">Ysfricsl-2016a</strain>
        <tissue evidence="8">Blood</tissue>
    </source>
</reference>
<feature type="domain" description="Ig-like" evidence="7">
    <location>
        <begin position="704"/>
        <end position="794"/>
    </location>
</feature>
<evidence type="ECO:0000313" key="8">
    <source>
        <dbReference type="EMBL" id="KAF0045565.1"/>
    </source>
</evidence>
<evidence type="ECO:0000313" key="9">
    <source>
        <dbReference type="Proteomes" id="UP000438429"/>
    </source>
</evidence>
<proteinExistence type="predicted"/>
<feature type="domain" description="Ig-like" evidence="7">
    <location>
        <begin position="879"/>
        <end position="965"/>
    </location>
</feature>
<dbReference type="SUPFAM" id="SSF48726">
    <property type="entry name" value="Immunoglobulin"/>
    <property type="match status" value="10"/>
</dbReference>
<evidence type="ECO:0000256" key="5">
    <source>
        <dbReference type="SAM" id="MobiDB-lite"/>
    </source>
</evidence>
<dbReference type="InterPro" id="IPR036179">
    <property type="entry name" value="Ig-like_dom_sf"/>
</dbReference>
<feature type="signal peptide" evidence="6">
    <location>
        <begin position="1"/>
        <end position="24"/>
    </location>
</feature>
<dbReference type="InterPro" id="IPR013783">
    <property type="entry name" value="Ig-like_fold"/>
</dbReference>
<dbReference type="Pfam" id="PF07679">
    <property type="entry name" value="I-set"/>
    <property type="match status" value="1"/>
</dbReference>
<dbReference type="EMBL" id="VEVO01000002">
    <property type="protein sequence ID" value="KAF0045565.1"/>
    <property type="molecule type" value="Genomic_DNA"/>
</dbReference>
<organism evidence="8 9">
    <name type="scientific">Scophthalmus maximus</name>
    <name type="common">Turbot</name>
    <name type="synonym">Psetta maxima</name>
    <dbReference type="NCBI Taxonomy" id="52904"/>
    <lineage>
        <taxon>Eukaryota</taxon>
        <taxon>Metazoa</taxon>
        <taxon>Chordata</taxon>
        <taxon>Craniata</taxon>
        <taxon>Vertebrata</taxon>
        <taxon>Euteleostomi</taxon>
        <taxon>Actinopterygii</taxon>
        <taxon>Neopterygii</taxon>
        <taxon>Teleostei</taxon>
        <taxon>Neoteleostei</taxon>
        <taxon>Acanthomorphata</taxon>
        <taxon>Carangaria</taxon>
        <taxon>Pleuronectiformes</taxon>
        <taxon>Pleuronectoidei</taxon>
        <taxon>Scophthalmidae</taxon>
        <taxon>Scophthalmus</taxon>
    </lineage>
</organism>
<dbReference type="Gene3D" id="2.60.40.10">
    <property type="entry name" value="Immunoglobulins"/>
    <property type="match status" value="11"/>
</dbReference>
<evidence type="ECO:0000256" key="6">
    <source>
        <dbReference type="SAM" id="SignalP"/>
    </source>
</evidence>
<dbReference type="SMART" id="SM00408">
    <property type="entry name" value="IGc2"/>
    <property type="match status" value="9"/>
</dbReference>
<feature type="chain" id="PRO_5025530058" description="Ig-like domain-containing protein" evidence="6">
    <location>
        <begin position="25"/>
        <end position="1557"/>
    </location>
</feature>
<dbReference type="SMART" id="SM00409">
    <property type="entry name" value="IG"/>
    <property type="match status" value="11"/>
</dbReference>
<evidence type="ECO:0000259" key="7">
    <source>
        <dbReference type="PROSITE" id="PS50835"/>
    </source>
</evidence>
<feature type="domain" description="Ig-like" evidence="7">
    <location>
        <begin position="150"/>
        <end position="253"/>
    </location>
</feature>
<dbReference type="InterPro" id="IPR003598">
    <property type="entry name" value="Ig_sub2"/>
</dbReference>
<feature type="domain" description="Ig-like" evidence="7">
    <location>
        <begin position="519"/>
        <end position="616"/>
    </location>
</feature>
<keyword evidence="4" id="KW-0393">Immunoglobulin domain</keyword>
<sequence>MEKKQEGTLAIVLLALIKGRLCSSGYICDDNSVDSKSQCDVFVCHLNYVKEQTILSSSGFLASGVVEVQPSSNPAVVGDTLTLSLSPPTNMKSGSWAVGESLILTWIRDQEAVFPNHTGRASVNVLTGALTLRSVTAADSGVYVVQSSDPQLRANASITVLERISNVTLMAKQTDFVEFNSPAIVACSVSSGSSLSFLWLNGSSEVTAGERVQLTDGNSTLTVINVTRYDRGPFRCRVSNPVSNGTSDPVNLNIIYGPDNMALTVEGSFSVGYNLTMLCSTQSNPPAQLQWAFRGEFANTTGPLLELYGITEDQSGPYSCLAFNNHTNMNSSITSHITITNHVSSQSLYASENPLIVGSNVTLYSTVANVTNGIWLFNNDVIVLIVGSEIIINNNWLEMVTYIPTPPTLTIRSLQLRDSGLYTLNALNFFTVQLTLSVQVPISNVTLMASETNLVEFNDTAVLMCSVSNGSSLSYAWLKNNAVVTAAESATLTIVGVTRNDEGPFRCNVSNGVSYETSPPLYLNISYPLESVEVNNTGGAAIVNESFTLHCDVTGTVDRIQWWRNWHVIIPDNTTIFDMDNKTLTLDPVQHSDAGNYKCQAFNSVSNMTSSPYNVVVIYGPETPTITGPTVGRAGYSVIFSCYASSNPPSLYSWYFNGNPVANTSVYITPPLSEDMSGTYTCKAYNNITGRNKTAHKMFTVVEPITEVHVETPLNPPRDHYPYMLTCNVTGPAVHFHWIKNGMELHGDSGHVFQMHNETLTFNPLNRNESGQYKCMALNAVGNMTSPPYELLVNFGPDTPVITGPTFVETGQIATFKCSAISEPPSQFSWWFNGTKVANTSMFTTDCLSLNMSGEYTCMAYNNVTERNSTTSKMLTVVEAIRSVMIKNSTRPINSENFTLTCEVTGPYDTLYWTKNNTRLNVTNPYYHTENNMLHFTAVTTLDDGTYECVATNKAGEHKSPKFMLLVNYGPLKVEISGLYFHPVDLTVSMECSADSRPECDFYWFLDNESSAVIHTGSVITLIATKLSQGNYICVAKNPVTNITMYKTKEYVIDGLRPIVRGFCLEHQHLAAMTTLSCISRYITNCSYIFQGIQVTMNHRRGRDLSNKENKQSDPANKPCCCKRLKCYKTDGQPKRKRLKTRKQRCRMRGEGKEASKTKSYHHRCHLQTSGDTAPFHNCCRQSSCSSRRDAPFPKVVQVAQEPSIITDSRLLGHHGLFSHEVKSIDIQRLLSEQGRLGKGQKDQEEKHTIFCASSTSHIPTPFFSNVSGTDTGEVVPFEGTADPAAHIHVYCQERGKLISHESDITPGQRPQQRFDNSSGSYKSIFSSKHSSFGVEISKSKGPVNSVMREKDKAPQLTPTVDHDIVKISYKKIKTHMISAFGPTPKNQEHLTHQTHARSHYPSPPQLSSSPAADSFGTRHRRQGPGGVSKSITAMGARLCDCLQFPQLRRRNLLAESREVLLTALRERHGPRFQEKLLQEQQRFSLGTDLAIQDHDQEPTMRDENHLLPTDASAFQADAVSQLYFDCQKTTASKEMRSKHFNQKSSRQPHQSSKWII</sequence>
<feature type="domain" description="Ig-like" evidence="7">
    <location>
        <begin position="987"/>
        <end position="1052"/>
    </location>
</feature>
<dbReference type="Pfam" id="PF00047">
    <property type="entry name" value="ig"/>
    <property type="match status" value="1"/>
</dbReference>
<dbReference type="InterPro" id="IPR052598">
    <property type="entry name" value="IgSF_CEA-related"/>
</dbReference>
<feature type="domain" description="Ig-like" evidence="7">
    <location>
        <begin position="258"/>
        <end position="340"/>
    </location>
</feature>
<dbReference type="PANTHER" id="PTHR44337">
    <property type="entry name" value="CARCINOEMBRYONIC ANTIGEN-RELATED CELL ADHESION MOLECULE 8"/>
    <property type="match status" value="1"/>
</dbReference>
<protein>
    <recommendedName>
        <fullName evidence="7">Ig-like domain-containing protein</fullName>
    </recommendedName>
</protein>
<accession>A0A6A4TK33</accession>
<dbReference type="InterPro" id="IPR013151">
    <property type="entry name" value="Immunoglobulin_dom"/>
</dbReference>
<dbReference type="Pfam" id="PF13895">
    <property type="entry name" value="Ig_2"/>
    <property type="match status" value="1"/>
</dbReference>
<evidence type="ECO:0000256" key="1">
    <source>
        <dbReference type="ARBA" id="ARBA00022729"/>
    </source>
</evidence>
<dbReference type="InterPro" id="IPR003599">
    <property type="entry name" value="Ig_sub"/>
</dbReference>
<feature type="region of interest" description="Disordered" evidence="5">
    <location>
        <begin position="1381"/>
        <end position="1430"/>
    </location>
</feature>
<dbReference type="InterPro" id="IPR013098">
    <property type="entry name" value="Ig_I-set"/>
</dbReference>
<dbReference type="InterPro" id="IPR007110">
    <property type="entry name" value="Ig-like_dom"/>
</dbReference>
<evidence type="ECO:0000256" key="3">
    <source>
        <dbReference type="ARBA" id="ARBA00023180"/>
    </source>
</evidence>
<keyword evidence="2" id="KW-1015">Disulfide bond</keyword>
<dbReference type="Pfam" id="PF15455">
    <property type="entry name" value="Pro-rich_19"/>
    <property type="match status" value="1"/>
</dbReference>